<dbReference type="GO" id="GO:1990112">
    <property type="term" value="C:RQC complex"/>
    <property type="evidence" value="ECO:0007669"/>
    <property type="project" value="TreeGrafter"/>
</dbReference>
<dbReference type="GO" id="GO:0000049">
    <property type="term" value="F:tRNA binding"/>
    <property type="evidence" value="ECO:0007669"/>
    <property type="project" value="TreeGrafter"/>
</dbReference>
<dbReference type="AlphaFoldDB" id="A0A315ZFC9"/>
<dbReference type="Gene3D" id="2.30.310.10">
    <property type="entry name" value="ibrinogen binding protein from staphylococcus aureus domain"/>
    <property type="match status" value="1"/>
</dbReference>
<dbReference type="OrthoDB" id="9766163at2"/>
<comment type="caution">
    <text evidence="2">The sequence shown here is derived from an EMBL/GenBank/DDBJ whole genome shotgun (WGS) entry which is preliminary data.</text>
</comment>
<evidence type="ECO:0000313" key="3">
    <source>
        <dbReference type="Proteomes" id="UP000245535"/>
    </source>
</evidence>
<keyword evidence="3" id="KW-1185">Reference proteome</keyword>
<dbReference type="Pfam" id="PF05670">
    <property type="entry name" value="NFACT-R_1"/>
    <property type="match status" value="1"/>
</dbReference>
<evidence type="ECO:0000313" key="2">
    <source>
        <dbReference type="EMBL" id="PWJ44296.1"/>
    </source>
</evidence>
<accession>A0A315ZFC9</accession>
<name>A0A315ZFC9_SEDFL</name>
<dbReference type="InterPro" id="IPR008532">
    <property type="entry name" value="NFACT_RNA-bd"/>
</dbReference>
<dbReference type="PANTHER" id="PTHR15239:SF6">
    <property type="entry name" value="RIBOSOME QUALITY CONTROL COMPLEX SUBUNIT NEMF"/>
    <property type="match status" value="1"/>
</dbReference>
<dbReference type="Proteomes" id="UP000245535">
    <property type="component" value="Unassembled WGS sequence"/>
</dbReference>
<protein>
    <submittedName>
        <fullName evidence="2">Putative ribosome quality control (RQC) complex YloA/Tae2 family protein</fullName>
    </submittedName>
</protein>
<dbReference type="PANTHER" id="PTHR15239">
    <property type="entry name" value="NUCLEAR EXPORT MEDIATOR FACTOR NEMF"/>
    <property type="match status" value="1"/>
</dbReference>
<dbReference type="InterPro" id="IPR051608">
    <property type="entry name" value="RQC_Subunit_NEMF"/>
</dbReference>
<dbReference type="RefSeq" id="WP_109615799.1">
    <property type="nucleotide sequence ID" value="NZ_QGDO01000001.1"/>
</dbReference>
<evidence type="ECO:0000259" key="1">
    <source>
        <dbReference type="Pfam" id="PF05670"/>
    </source>
</evidence>
<dbReference type="GO" id="GO:0043023">
    <property type="term" value="F:ribosomal large subunit binding"/>
    <property type="evidence" value="ECO:0007669"/>
    <property type="project" value="TreeGrafter"/>
</dbReference>
<dbReference type="GO" id="GO:0072344">
    <property type="term" value="P:rescue of stalled ribosome"/>
    <property type="evidence" value="ECO:0007669"/>
    <property type="project" value="TreeGrafter"/>
</dbReference>
<dbReference type="Pfam" id="PF05833">
    <property type="entry name" value="NFACT_N"/>
    <property type="match status" value="2"/>
</dbReference>
<sequence>MFNNYYFLKCLAKEVKEVVLGMELVECFSQNKDELIIGLCKGHQEFWIRASLVPNLNLLTFPKSFNRSKKNNIDLFKELVGKSIVGVTEYKNERIFSIDFEEEHKLFFKMFGNRSNLLLSKDNEIISLFQNRHEDDWNLDLMNLNRSLDQSFEAFEEGGIKKTYPTLGREGLNYLKENGFESKSISEQWTALQNLIQEFEDGNFYISNWQNIDQLLLFKTGDIQFESKSALEVANEFYFHFSRKYFIERERQPVLKVLQAKLKRARSYIKKNQAKYDELHQNARHDQIADIIMANLHQIPARSKKVKLFDFYRDEEISIKLNDTLTPQKNAENYYRKSKNQKIEENILFDNVVKKEEEVEGIERHIERIEAFESVKEFKKYLKAQKLQNIQEKEMPLPYKRFEFEGYEILVGKNAANNDILTQRFARKNDLWLHARDVGGSHVVVKQIPGKTFPNHVIEKAASLAAYYSQRKTDTLCPVIYTPKKFVRKPKGFAPGQVVVDKEKVVMIEPSPF</sequence>
<organism evidence="2 3">
    <name type="scientific">Sediminitomix flava</name>
    <dbReference type="NCBI Taxonomy" id="379075"/>
    <lineage>
        <taxon>Bacteria</taxon>
        <taxon>Pseudomonadati</taxon>
        <taxon>Bacteroidota</taxon>
        <taxon>Cytophagia</taxon>
        <taxon>Cytophagales</taxon>
        <taxon>Flammeovirgaceae</taxon>
        <taxon>Sediminitomix</taxon>
    </lineage>
</organism>
<feature type="domain" description="NFACT RNA-binding" evidence="1">
    <location>
        <begin position="403"/>
        <end position="500"/>
    </location>
</feature>
<proteinExistence type="predicted"/>
<reference evidence="2 3" key="1">
    <citation type="submission" date="2018-03" db="EMBL/GenBank/DDBJ databases">
        <title>Genomic Encyclopedia of Archaeal and Bacterial Type Strains, Phase II (KMG-II): from individual species to whole genera.</title>
        <authorList>
            <person name="Goeker M."/>
        </authorList>
    </citation>
    <scope>NUCLEOTIDE SEQUENCE [LARGE SCALE GENOMIC DNA]</scope>
    <source>
        <strain evidence="2 3">DSM 28229</strain>
    </source>
</reference>
<dbReference type="EMBL" id="QGDO01000001">
    <property type="protein sequence ID" value="PWJ44296.1"/>
    <property type="molecule type" value="Genomic_DNA"/>
</dbReference>
<gene>
    <name evidence="2" type="ORF">BC781_101646</name>
</gene>